<keyword evidence="2 6" id="KW-0597">Phosphoprotein</keyword>
<dbReference type="PRINTS" id="PR00038">
    <property type="entry name" value="HTHLUXR"/>
</dbReference>
<dbReference type="PROSITE" id="PS50043">
    <property type="entry name" value="HTH_LUXR_2"/>
    <property type="match status" value="1"/>
</dbReference>
<keyword evidence="5" id="KW-0804">Transcription</keyword>
<dbReference type="InterPro" id="IPR058245">
    <property type="entry name" value="NreC/VraR/RcsB-like_REC"/>
</dbReference>
<organism evidence="9 10">
    <name type="scientific">Ornithinibacillus halophilus</name>
    <dbReference type="NCBI Taxonomy" id="930117"/>
    <lineage>
        <taxon>Bacteria</taxon>
        <taxon>Bacillati</taxon>
        <taxon>Bacillota</taxon>
        <taxon>Bacilli</taxon>
        <taxon>Bacillales</taxon>
        <taxon>Bacillaceae</taxon>
        <taxon>Ornithinibacillus</taxon>
    </lineage>
</organism>
<feature type="domain" description="HTH luxR-type" evidence="7">
    <location>
        <begin position="152"/>
        <end position="217"/>
    </location>
</feature>
<evidence type="ECO:0000256" key="6">
    <source>
        <dbReference type="PROSITE-ProRule" id="PRU00169"/>
    </source>
</evidence>
<dbReference type="CDD" id="cd06170">
    <property type="entry name" value="LuxR_C_like"/>
    <property type="match status" value="1"/>
</dbReference>
<keyword evidence="3" id="KW-0805">Transcription regulation</keyword>
<evidence type="ECO:0000256" key="4">
    <source>
        <dbReference type="ARBA" id="ARBA00023125"/>
    </source>
</evidence>
<proteinExistence type="predicted"/>
<dbReference type="InterPro" id="IPR016032">
    <property type="entry name" value="Sig_transdc_resp-reg_C-effctor"/>
</dbReference>
<dbReference type="PANTHER" id="PTHR43214:SF40">
    <property type="entry name" value="TRANSCRIPTIONAL REGULATORY PROTEIN LNRK"/>
    <property type="match status" value="1"/>
</dbReference>
<feature type="domain" description="Response regulatory" evidence="8">
    <location>
        <begin position="3"/>
        <end position="119"/>
    </location>
</feature>
<dbReference type="SMART" id="SM00421">
    <property type="entry name" value="HTH_LUXR"/>
    <property type="match status" value="1"/>
</dbReference>
<sequence>MIKILLVDDQRLFRAGVKSLLNDLEDMEVIGTAEDGEEAVRVVEEKNPDVVLMDIHMPNLDGIRATAQIKRKFPDTKVVFLTTQAVEGLVIRGIDVGADGFLIKELYPDNLEQAIRDAYRGQMVLSGEVASVLVGRIRELTKDPIQILAIRLENRGIKLTKRELEISMLLLDGKTNTQLAKHFQLREGTIKNYISDLYMKLDLHNRRQVIAYLQDILAFADYEY</sequence>
<dbReference type="Pfam" id="PF00072">
    <property type="entry name" value="Response_reg"/>
    <property type="match status" value="1"/>
</dbReference>
<dbReference type="OrthoDB" id="9780153at2"/>
<name>A0A1M5GH82_9BACI</name>
<evidence type="ECO:0000259" key="8">
    <source>
        <dbReference type="PROSITE" id="PS50110"/>
    </source>
</evidence>
<protein>
    <submittedName>
        <fullName evidence="9">Two component transcriptional regulator, LuxR family</fullName>
    </submittedName>
</protein>
<keyword evidence="4" id="KW-0238">DNA-binding</keyword>
<evidence type="ECO:0000256" key="1">
    <source>
        <dbReference type="ARBA" id="ARBA00004496"/>
    </source>
</evidence>
<dbReference type="PANTHER" id="PTHR43214">
    <property type="entry name" value="TWO-COMPONENT RESPONSE REGULATOR"/>
    <property type="match status" value="1"/>
</dbReference>
<evidence type="ECO:0000256" key="3">
    <source>
        <dbReference type="ARBA" id="ARBA00023015"/>
    </source>
</evidence>
<dbReference type="Proteomes" id="UP000183988">
    <property type="component" value="Unassembled WGS sequence"/>
</dbReference>
<keyword evidence="10" id="KW-1185">Reference proteome</keyword>
<reference evidence="9 10" key="1">
    <citation type="submission" date="2016-11" db="EMBL/GenBank/DDBJ databases">
        <authorList>
            <person name="Jaros S."/>
            <person name="Januszkiewicz K."/>
            <person name="Wedrychowicz H."/>
        </authorList>
    </citation>
    <scope>NUCLEOTIDE SEQUENCE [LARGE SCALE GENOMIC DNA]</scope>
    <source>
        <strain evidence="9 10">IBRC-M 10683</strain>
    </source>
</reference>
<dbReference type="CDD" id="cd17535">
    <property type="entry name" value="REC_NarL-like"/>
    <property type="match status" value="1"/>
</dbReference>
<dbReference type="Gene3D" id="3.40.50.2300">
    <property type="match status" value="1"/>
</dbReference>
<evidence type="ECO:0000259" key="7">
    <source>
        <dbReference type="PROSITE" id="PS50043"/>
    </source>
</evidence>
<dbReference type="InterPro" id="IPR000792">
    <property type="entry name" value="Tscrpt_reg_LuxR_C"/>
</dbReference>
<evidence type="ECO:0000256" key="2">
    <source>
        <dbReference type="ARBA" id="ARBA00022553"/>
    </source>
</evidence>
<dbReference type="EMBL" id="FQVW01000013">
    <property type="protein sequence ID" value="SHG03073.1"/>
    <property type="molecule type" value="Genomic_DNA"/>
</dbReference>
<dbReference type="SUPFAM" id="SSF52172">
    <property type="entry name" value="CheY-like"/>
    <property type="match status" value="1"/>
</dbReference>
<comment type="subcellular location">
    <subcellularLocation>
        <location evidence="1">Cytoplasm</location>
    </subcellularLocation>
</comment>
<dbReference type="InterPro" id="IPR039420">
    <property type="entry name" value="WalR-like"/>
</dbReference>
<dbReference type="GO" id="GO:0000160">
    <property type="term" value="P:phosphorelay signal transduction system"/>
    <property type="evidence" value="ECO:0007669"/>
    <property type="project" value="InterPro"/>
</dbReference>
<evidence type="ECO:0000313" key="10">
    <source>
        <dbReference type="Proteomes" id="UP000183988"/>
    </source>
</evidence>
<accession>A0A1M5GH82</accession>
<dbReference type="Pfam" id="PF00196">
    <property type="entry name" value="GerE"/>
    <property type="match status" value="1"/>
</dbReference>
<dbReference type="PROSITE" id="PS50110">
    <property type="entry name" value="RESPONSE_REGULATORY"/>
    <property type="match status" value="1"/>
</dbReference>
<evidence type="ECO:0000256" key="5">
    <source>
        <dbReference type="ARBA" id="ARBA00023163"/>
    </source>
</evidence>
<dbReference type="InterPro" id="IPR001789">
    <property type="entry name" value="Sig_transdc_resp-reg_receiver"/>
</dbReference>
<dbReference type="SMART" id="SM00448">
    <property type="entry name" value="REC"/>
    <property type="match status" value="1"/>
</dbReference>
<evidence type="ECO:0000313" key="9">
    <source>
        <dbReference type="EMBL" id="SHG03073.1"/>
    </source>
</evidence>
<dbReference type="GO" id="GO:0003677">
    <property type="term" value="F:DNA binding"/>
    <property type="evidence" value="ECO:0007669"/>
    <property type="project" value="UniProtKB-KW"/>
</dbReference>
<dbReference type="SUPFAM" id="SSF46894">
    <property type="entry name" value="C-terminal effector domain of the bipartite response regulators"/>
    <property type="match status" value="1"/>
</dbReference>
<dbReference type="RefSeq" id="WP_072889593.1">
    <property type="nucleotide sequence ID" value="NZ_FQVW01000013.1"/>
</dbReference>
<dbReference type="AlphaFoldDB" id="A0A1M5GH82"/>
<dbReference type="STRING" id="930117.SAMN05216225_10139"/>
<dbReference type="GO" id="GO:0005737">
    <property type="term" value="C:cytoplasm"/>
    <property type="evidence" value="ECO:0007669"/>
    <property type="project" value="UniProtKB-SubCell"/>
</dbReference>
<feature type="modified residue" description="4-aspartylphosphate" evidence="6">
    <location>
        <position position="54"/>
    </location>
</feature>
<dbReference type="GO" id="GO:0006355">
    <property type="term" value="P:regulation of DNA-templated transcription"/>
    <property type="evidence" value="ECO:0007669"/>
    <property type="project" value="InterPro"/>
</dbReference>
<dbReference type="InterPro" id="IPR011006">
    <property type="entry name" value="CheY-like_superfamily"/>
</dbReference>
<gene>
    <name evidence="9" type="ORF">SAMN05216225_10139</name>
</gene>